<proteinExistence type="predicted"/>
<evidence type="ECO:0000313" key="2">
    <source>
        <dbReference type="Proteomes" id="UP000246514"/>
    </source>
</evidence>
<dbReference type="KEGG" id="vg:54992344"/>
<sequence length="87" mass="9637">MSTTAPTPYDRGARGEPKIWPHVTRSELAILAPIALELEEDRFGRVDFDDDEGATMLNVRVEREADGRVFLRVDLVGIDEVAVVVNG</sequence>
<gene>
    <name evidence="1" type="primary">79</name>
    <name evidence="1" type="ORF">PBI_SQUASH_79</name>
</gene>
<dbReference type="Proteomes" id="UP000246514">
    <property type="component" value="Segment"/>
</dbReference>
<organism evidence="1 2">
    <name type="scientific">Microbacterium phage Squash</name>
    <dbReference type="NCBI Taxonomy" id="2182357"/>
    <lineage>
        <taxon>Viruses</taxon>
        <taxon>Duplodnaviria</taxon>
        <taxon>Heunggongvirae</taxon>
        <taxon>Uroviricota</taxon>
        <taxon>Caudoviricetes</taxon>
        <taxon>Squashvirus</taxon>
        <taxon>Squashvirus squash</taxon>
    </lineage>
</organism>
<evidence type="ECO:0000313" key="1">
    <source>
        <dbReference type="EMBL" id="AWN04697.1"/>
    </source>
</evidence>
<accession>A0A2U8ULX1</accession>
<keyword evidence="2" id="KW-1185">Reference proteome</keyword>
<protein>
    <submittedName>
        <fullName evidence="1">Uncharacterized protein</fullName>
    </submittedName>
</protein>
<dbReference type="RefSeq" id="YP_009801818.1">
    <property type="nucleotide sequence ID" value="NC_047975.1"/>
</dbReference>
<name>A0A2U8ULX1_9CAUD</name>
<reference evidence="1 2" key="1">
    <citation type="submission" date="2018-04" db="EMBL/GenBank/DDBJ databases">
        <authorList>
            <person name="Fournier C.T."/>
            <person name="Kim C.J."/>
            <person name="Romero I.G."/>
            <person name="Sanchez M."/>
            <person name="Do N."/>
            <person name="Wu S."/>
            <person name="Mosier S.A."/>
            <person name="Wang J."/>
            <person name="Lund A."/>
            <person name="Moberg-Parker J."/>
            <person name="Stanton A.-C.J."/>
            <person name="Garlena R.A."/>
            <person name="Russell D.A."/>
            <person name="Pope W.H."/>
            <person name="Jacobs-Sera D."/>
            <person name="Hatfull G.F."/>
        </authorList>
    </citation>
    <scope>NUCLEOTIDE SEQUENCE [LARGE SCALE GENOMIC DNA]</scope>
</reference>
<dbReference type="EMBL" id="MH153813">
    <property type="protein sequence ID" value="AWN04697.1"/>
    <property type="molecule type" value="Genomic_DNA"/>
</dbReference>
<dbReference type="GeneID" id="54992344"/>